<dbReference type="EMBL" id="UYRX01000723">
    <property type="protein sequence ID" value="VDK85711.1"/>
    <property type="molecule type" value="Genomic_DNA"/>
</dbReference>
<dbReference type="Proteomes" id="UP000277928">
    <property type="component" value="Unassembled WGS sequence"/>
</dbReference>
<keyword evidence="2" id="KW-1185">Reference proteome</keyword>
<protein>
    <submittedName>
        <fullName evidence="1">Uncharacterized protein</fullName>
    </submittedName>
</protein>
<name>A0A3P6V6H7_LITSI</name>
<reference evidence="1 2" key="1">
    <citation type="submission" date="2018-08" db="EMBL/GenBank/DDBJ databases">
        <authorList>
            <person name="Laetsch R D."/>
            <person name="Stevens L."/>
            <person name="Kumar S."/>
            <person name="Blaxter L. M."/>
        </authorList>
    </citation>
    <scope>NUCLEOTIDE SEQUENCE [LARGE SCALE GENOMIC DNA]</scope>
</reference>
<sequence length="202" mass="22958">MMNEWVATLFDNAERILYVLRNVTLSANSSTLECLSFYVQFISNDRLNFYELSTFRNVHPSNSDRLLWTEDPYSHRAVDRKLVIYAISCEEIMQTLLDGKPGTAVHMLDDVNLRRLSVSRGIAIIHILVDGNTEQQVIINLHKSSLMIACNMMKLPVQPNRSGNAAPFFADQLCALQKANCTVMNQSFIDKHYQVTVIASMI</sequence>
<evidence type="ECO:0000313" key="2">
    <source>
        <dbReference type="Proteomes" id="UP000277928"/>
    </source>
</evidence>
<gene>
    <name evidence="1" type="ORF">NLS_LOCUS7252</name>
</gene>
<proteinExistence type="predicted"/>
<evidence type="ECO:0000313" key="1">
    <source>
        <dbReference type="EMBL" id="VDK85711.1"/>
    </source>
</evidence>
<dbReference type="AlphaFoldDB" id="A0A3P6V6H7"/>
<accession>A0A3P6V6H7</accession>
<organism evidence="1 2">
    <name type="scientific">Litomosoides sigmodontis</name>
    <name type="common">Filarial nematode worm</name>
    <dbReference type="NCBI Taxonomy" id="42156"/>
    <lineage>
        <taxon>Eukaryota</taxon>
        <taxon>Metazoa</taxon>
        <taxon>Ecdysozoa</taxon>
        <taxon>Nematoda</taxon>
        <taxon>Chromadorea</taxon>
        <taxon>Rhabditida</taxon>
        <taxon>Spirurina</taxon>
        <taxon>Spiruromorpha</taxon>
        <taxon>Filarioidea</taxon>
        <taxon>Onchocercidae</taxon>
        <taxon>Litomosoides</taxon>
    </lineage>
</organism>
<dbReference type="OrthoDB" id="5861001at2759"/>